<organism evidence="8 9">
    <name type="scientific">Paenibacillus haidiansis</name>
    <dbReference type="NCBI Taxonomy" id="1574488"/>
    <lineage>
        <taxon>Bacteria</taxon>
        <taxon>Bacillati</taxon>
        <taxon>Bacillota</taxon>
        <taxon>Bacilli</taxon>
        <taxon>Bacillales</taxon>
        <taxon>Paenibacillaceae</taxon>
        <taxon>Paenibacillus</taxon>
    </lineage>
</organism>
<dbReference type="Proteomes" id="UP001306950">
    <property type="component" value="Unassembled WGS sequence"/>
</dbReference>
<feature type="transmembrane region" description="Helical" evidence="6">
    <location>
        <begin position="21"/>
        <end position="43"/>
    </location>
</feature>
<evidence type="ECO:0000256" key="2">
    <source>
        <dbReference type="ARBA" id="ARBA00022475"/>
    </source>
</evidence>
<feature type="transmembrane region" description="Helical" evidence="6">
    <location>
        <begin position="284"/>
        <end position="305"/>
    </location>
</feature>
<evidence type="ECO:0000256" key="6">
    <source>
        <dbReference type="PIRNR" id="PIRNR018968"/>
    </source>
</evidence>
<comment type="similarity">
    <text evidence="6">Belongs to the ABC-4 integral membrane protein family.</text>
</comment>
<accession>A0ABU7VKL4</accession>
<dbReference type="PIRSF" id="PIRSF018968">
    <property type="entry name" value="ABC_permease_BceB"/>
    <property type="match status" value="1"/>
</dbReference>
<evidence type="ECO:0000313" key="9">
    <source>
        <dbReference type="Proteomes" id="UP001306950"/>
    </source>
</evidence>
<evidence type="ECO:0000256" key="1">
    <source>
        <dbReference type="ARBA" id="ARBA00004651"/>
    </source>
</evidence>
<feature type="domain" description="ABC3 transporter permease C-terminal" evidence="7">
    <location>
        <begin position="65"/>
        <end position="177"/>
    </location>
</feature>
<dbReference type="InterPro" id="IPR027022">
    <property type="entry name" value="ABC_permease_BceB-typ"/>
</dbReference>
<feature type="transmembrane region" description="Helical" evidence="6">
    <location>
        <begin position="529"/>
        <end position="553"/>
    </location>
</feature>
<feature type="transmembrane region" description="Helical" evidence="6">
    <location>
        <begin position="112"/>
        <end position="135"/>
    </location>
</feature>
<comment type="subcellular location">
    <subcellularLocation>
        <location evidence="1 6">Cell membrane</location>
        <topology evidence="1 6">Multi-pass membrane protein</topology>
    </subcellularLocation>
</comment>
<reference evidence="8 9" key="1">
    <citation type="submission" date="2024-02" db="EMBL/GenBank/DDBJ databases">
        <title>A nitrogen-fixing paenibacillus bacterium.</title>
        <authorList>
            <person name="Zhang W.L."/>
            <person name="Chen S.F."/>
        </authorList>
    </citation>
    <scope>NUCLEOTIDE SEQUENCE [LARGE SCALE GENOMIC DNA]</scope>
    <source>
        <strain evidence="8 9">M1</strain>
    </source>
</reference>
<evidence type="ECO:0000256" key="3">
    <source>
        <dbReference type="ARBA" id="ARBA00022692"/>
    </source>
</evidence>
<feature type="transmembrane region" description="Helical" evidence="6">
    <location>
        <begin position="587"/>
        <end position="607"/>
    </location>
</feature>
<sequence length="652" mass="72240">MTPITFRKFAFSHVLRNKRTYAAYFLSSAFSVMIFFVCALFLFHPGLRSQVAWNSALLVLAEAEVIMFVFCFLFVLYSVGSFLRSRKREFGLLLMHGMTVTQLRKMIFLENMLVGAGALGTGIAAGLLTAKLFLLAGAELLGIDPLPFHVSFYSLLLTVFAFLLLFLVISLCTTLLLGSTRPIDLLQSGAKRDTSPKPSKVQALLAAVLLLASYGLAATASASEVEARMLPVILMTIAGTYLFFTQASVVLLGFIKRNLTRYWRKSNLILVSNLSYRMKDNARILFIVTIISTVTFCAIGMFASINRLSGEFALDYPSEIGYVAKDGSGAEEEHLAKISAELAAKGIHFRTEKMDLVFVDAVSDRPDAKRETLPLIAFSDYRRMVQAAGFPFEEQAPRNNEALVLISSERERPLLRERKPAVYLLGEQGMRLHEAGITGHVAIPEYLLPELGANGGGTFSGLVVGDGLLERLDQVDRIESYTAFYADRLEGTAGIAEDLADNGKMAYNRGAPYALTVSGTLYEVQRTTFGALLFFALLVGTVFFIAAGSFLYFRLYSDLDADRRQYAALTKLGMTGKEMNRVVTVQLALLFFLPIGVAMLHSLFAFIALQSFLYISIAWEAGIILTSFCLVQIVYFLFIRARYLRNLHKTDH</sequence>
<keyword evidence="6" id="KW-0813">Transport</keyword>
<evidence type="ECO:0000259" key="7">
    <source>
        <dbReference type="Pfam" id="PF02687"/>
    </source>
</evidence>
<dbReference type="InterPro" id="IPR003838">
    <property type="entry name" value="ABC3_permease_C"/>
</dbReference>
<feature type="transmembrane region" description="Helical" evidence="6">
    <location>
        <begin position="201"/>
        <end position="220"/>
    </location>
</feature>
<dbReference type="PANTHER" id="PTHR46795">
    <property type="entry name" value="ABC TRANSPORTER PERMEASE-RELATED-RELATED"/>
    <property type="match status" value="1"/>
</dbReference>
<comment type="caution">
    <text evidence="8">The sequence shown here is derived from an EMBL/GenBank/DDBJ whole genome shotgun (WGS) entry which is preliminary data.</text>
</comment>
<dbReference type="PANTHER" id="PTHR46795:SF2">
    <property type="entry name" value="ABC TRANSPORTER, PERMEASE PROTEIN"/>
    <property type="match status" value="1"/>
</dbReference>
<protein>
    <submittedName>
        <fullName evidence="8">ABC transporter permease</fullName>
    </submittedName>
</protein>
<keyword evidence="5 6" id="KW-0472">Membrane</keyword>
<keyword evidence="9" id="KW-1185">Reference proteome</keyword>
<proteinExistence type="inferred from homology"/>
<dbReference type="InterPro" id="IPR052536">
    <property type="entry name" value="ABC-4_Integral_Memb_Prot"/>
</dbReference>
<dbReference type="Pfam" id="PF02687">
    <property type="entry name" value="FtsX"/>
    <property type="match status" value="1"/>
</dbReference>
<keyword evidence="3 6" id="KW-0812">Transmembrane</keyword>
<feature type="transmembrane region" description="Helical" evidence="6">
    <location>
        <begin position="155"/>
        <end position="180"/>
    </location>
</feature>
<keyword evidence="4 6" id="KW-1133">Transmembrane helix</keyword>
<keyword evidence="2 6" id="KW-1003">Cell membrane</keyword>
<feature type="transmembrane region" description="Helical" evidence="6">
    <location>
        <begin position="232"/>
        <end position="255"/>
    </location>
</feature>
<evidence type="ECO:0000256" key="4">
    <source>
        <dbReference type="ARBA" id="ARBA00022989"/>
    </source>
</evidence>
<feature type="transmembrane region" description="Helical" evidence="6">
    <location>
        <begin position="55"/>
        <end position="79"/>
    </location>
</feature>
<feature type="transmembrane region" description="Helical" evidence="6">
    <location>
        <begin position="613"/>
        <end position="639"/>
    </location>
</feature>
<name>A0ABU7VKL4_9BACL</name>
<gene>
    <name evidence="8" type="ORF">V3851_00520</name>
</gene>
<dbReference type="EMBL" id="JAZHPZ010000001">
    <property type="protein sequence ID" value="MEF2964297.1"/>
    <property type="molecule type" value="Genomic_DNA"/>
</dbReference>
<evidence type="ECO:0000256" key="5">
    <source>
        <dbReference type="ARBA" id="ARBA00023136"/>
    </source>
</evidence>
<evidence type="ECO:0000313" key="8">
    <source>
        <dbReference type="EMBL" id="MEF2964297.1"/>
    </source>
</evidence>